<evidence type="ECO:0000313" key="2">
    <source>
        <dbReference type="EMBL" id="PWU93036.1"/>
    </source>
</evidence>
<evidence type="ECO:0000256" key="1">
    <source>
        <dbReference type="SAM" id="SignalP"/>
    </source>
</evidence>
<evidence type="ECO:0000313" key="3">
    <source>
        <dbReference type="Proteomes" id="UP000246078"/>
    </source>
</evidence>
<feature type="signal peptide" evidence="1">
    <location>
        <begin position="1"/>
        <end position="16"/>
    </location>
</feature>
<gene>
    <name evidence="2" type="ORF">C3747_304g44</name>
</gene>
<dbReference type="Proteomes" id="UP000246078">
    <property type="component" value="Unassembled WGS sequence"/>
</dbReference>
<reference evidence="2 3" key="1">
    <citation type="journal article" date="2018" name="Microb. Genom.">
        <title>Expanding an expanded genome: long-read sequencing of Trypanosoma cruzi.</title>
        <authorList>
            <person name="Berna L."/>
            <person name="Rodriguez M."/>
            <person name="Chiribao M.L."/>
            <person name="Parodi-Talice A."/>
            <person name="Pita S."/>
            <person name="Rijo G."/>
            <person name="Alvarez-Valin F."/>
            <person name="Robello C."/>
        </authorList>
    </citation>
    <scope>NUCLEOTIDE SEQUENCE [LARGE SCALE GENOMIC DNA]</scope>
    <source>
        <strain evidence="2 3">TCC</strain>
    </source>
</reference>
<dbReference type="VEuPathDB" id="TriTrypDB:C3747_304g44"/>
<keyword evidence="1" id="KW-0732">Signal</keyword>
<comment type="caution">
    <text evidence="2">The sequence shown here is derived from an EMBL/GenBank/DDBJ whole genome shotgun (WGS) entry which is preliminary data.</text>
</comment>
<dbReference type="VEuPathDB" id="TriTrypDB:TCSYLVIO_002887"/>
<dbReference type="VEuPathDB" id="TriTrypDB:C4B63_350g16"/>
<sequence>MIYFVVVIVVHSCTHGLPDNIHKISVSKDDDAPVVLFNSGNKAIEGLGVFMFAYVCQINSYEVYWDMTGPHAHQVHSCLRAGHDAVLPAVRHGVLLWLHGLWQEGGRLHPAYVRSTPRARGDGGLRWRSLQAVCLLLAALHGLPQCHLPHYWVGCG</sequence>
<proteinExistence type="predicted"/>
<name>A0A2V2VBY5_TRYCR</name>
<organism evidence="2 3">
    <name type="scientific">Trypanosoma cruzi</name>
    <dbReference type="NCBI Taxonomy" id="5693"/>
    <lineage>
        <taxon>Eukaryota</taxon>
        <taxon>Discoba</taxon>
        <taxon>Euglenozoa</taxon>
        <taxon>Kinetoplastea</taxon>
        <taxon>Metakinetoplastina</taxon>
        <taxon>Trypanosomatida</taxon>
        <taxon>Trypanosomatidae</taxon>
        <taxon>Trypanosoma</taxon>
        <taxon>Schizotrypanum</taxon>
    </lineage>
</organism>
<protein>
    <submittedName>
        <fullName evidence="2">Putative amino acid transporter</fullName>
    </submittedName>
</protein>
<feature type="chain" id="PRO_5015858560" evidence="1">
    <location>
        <begin position="17"/>
        <end position="156"/>
    </location>
</feature>
<accession>A0A2V2VBY5</accession>
<dbReference type="AlphaFoldDB" id="A0A2V2VBY5"/>
<dbReference type="EMBL" id="PRFC01000304">
    <property type="protein sequence ID" value="PWU93036.1"/>
    <property type="molecule type" value="Genomic_DNA"/>
</dbReference>